<dbReference type="RefSeq" id="WP_196271826.1">
    <property type="nucleotide sequence ID" value="NZ_JADQDO010000004.1"/>
</dbReference>
<comment type="caution">
    <text evidence="3">The sequence shown here is derived from an EMBL/GenBank/DDBJ whole genome shotgun (WGS) entry which is preliminary data.</text>
</comment>
<dbReference type="Gene3D" id="3.40.190.10">
    <property type="entry name" value="Periplasmic binding protein-like II"/>
    <property type="match status" value="2"/>
</dbReference>
<reference evidence="3" key="1">
    <citation type="submission" date="2020-11" db="EMBL/GenBank/DDBJ databases">
        <authorList>
            <person name="Kim M.K."/>
        </authorList>
    </citation>
    <scope>NUCLEOTIDE SEQUENCE</scope>
    <source>
        <strain evidence="3">BT350</strain>
    </source>
</reference>
<feature type="chain" id="PRO_5037595998" evidence="2">
    <location>
        <begin position="27"/>
        <end position="346"/>
    </location>
</feature>
<evidence type="ECO:0000256" key="2">
    <source>
        <dbReference type="SAM" id="SignalP"/>
    </source>
</evidence>
<dbReference type="AlphaFoldDB" id="A0A931BS70"/>
<evidence type="ECO:0000256" key="1">
    <source>
        <dbReference type="ARBA" id="ARBA00022729"/>
    </source>
</evidence>
<dbReference type="PANTHER" id="PTHR30006:SF24">
    <property type="entry name" value="SLL0237 PROTEIN"/>
    <property type="match status" value="1"/>
</dbReference>
<keyword evidence="1 2" id="KW-0732">Signal</keyword>
<evidence type="ECO:0000313" key="3">
    <source>
        <dbReference type="EMBL" id="MBF9233834.1"/>
    </source>
</evidence>
<dbReference type="SUPFAM" id="SSF53850">
    <property type="entry name" value="Periplasmic binding protein-like II"/>
    <property type="match status" value="1"/>
</dbReference>
<dbReference type="PANTHER" id="PTHR30006">
    <property type="entry name" value="THIAMINE-BINDING PERIPLASMIC PROTEIN-RELATED"/>
    <property type="match status" value="1"/>
</dbReference>
<proteinExistence type="predicted"/>
<organism evidence="3 4">
    <name type="scientific">Microvirga alba</name>
    <dbReference type="NCBI Taxonomy" id="2791025"/>
    <lineage>
        <taxon>Bacteria</taxon>
        <taxon>Pseudomonadati</taxon>
        <taxon>Pseudomonadota</taxon>
        <taxon>Alphaproteobacteria</taxon>
        <taxon>Hyphomicrobiales</taxon>
        <taxon>Methylobacteriaceae</taxon>
        <taxon>Microvirga</taxon>
    </lineage>
</organism>
<feature type="signal peptide" evidence="2">
    <location>
        <begin position="1"/>
        <end position="26"/>
    </location>
</feature>
<dbReference type="Pfam" id="PF13343">
    <property type="entry name" value="SBP_bac_6"/>
    <property type="match status" value="1"/>
</dbReference>
<keyword evidence="4" id="KW-1185">Reference proteome</keyword>
<name>A0A931BS70_9HYPH</name>
<gene>
    <name evidence="3" type="ORF">I2H38_10650</name>
</gene>
<accession>A0A931BS70</accession>
<sequence>MSLVGNLRSLAVVATALASLAGPAHAFDANLVNEATKEGEVVWYTSLIQNQAARPVAAAFERRFPGIKVQIVAGTVGDLTVKMLNEGRAGQTKADVSHGGSGLGAMLNAGLIDRYVADAARDYPNAYKDPQGLWTAQVVSFLVPAVNTSVVAEKDIPASYQDLLAARWNGKIAWPGVQGQGGPVGLIGALLSAMGEDAGMQFLKKLSGQSIVNVPANNRVVLDQVIAGEYPIALATFSHHSELSAAQGAPVKWLKFAPALGTLDTSYILKNAPHPKAARLFTEFLLSSEGQGVLSEASYIPASPSVAAKIPGLKPETGGFKAVVITPELFMANEKKWQELYATLFK</sequence>
<dbReference type="EMBL" id="JADQDO010000004">
    <property type="protein sequence ID" value="MBF9233834.1"/>
    <property type="molecule type" value="Genomic_DNA"/>
</dbReference>
<evidence type="ECO:0000313" key="4">
    <source>
        <dbReference type="Proteomes" id="UP000599312"/>
    </source>
</evidence>
<dbReference type="Proteomes" id="UP000599312">
    <property type="component" value="Unassembled WGS sequence"/>
</dbReference>
<protein>
    <submittedName>
        <fullName evidence="3">Extracellular solute-binding protein</fullName>
    </submittedName>
</protein>